<proteinExistence type="predicted"/>
<evidence type="ECO:0000313" key="2">
    <source>
        <dbReference type="EMBL" id="CAH1398765.1"/>
    </source>
</evidence>
<gene>
    <name evidence="2" type="ORF">NEZAVI_LOCUS8356</name>
</gene>
<dbReference type="AlphaFoldDB" id="A0A9P0HB73"/>
<feature type="compositionally biased region" description="Polar residues" evidence="1">
    <location>
        <begin position="20"/>
        <end position="33"/>
    </location>
</feature>
<keyword evidence="3" id="KW-1185">Reference proteome</keyword>
<reference evidence="2" key="1">
    <citation type="submission" date="2022-01" db="EMBL/GenBank/DDBJ databases">
        <authorList>
            <person name="King R."/>
        </authorList>
    </citation>
    <scope>NUCLEOTIDE SEQUENCE</scope>
</reference>
<protein>
    <submittedName>
        <fullName evidence="2">Uncharacterized protein</fullName>
    </submittedName>
</protein>
<organism evidence="2 3">
    <name type="scientific">Nezara viridula</name>
    <name type="common">Southern green stink bug</name>
    <name type="synonym">Cimex viridulus</name>
    <dbReference type="NCBI Taxonomy" id="85310"/>
    <lineage>
        <taxon>Eukaryota</taxon>
        <taxon>Metazoa</taxon>
        <taxon>Ecdysozoa</taxon>
        <taxon>Arthropoda</taxon>
        <taxon>Hexapoda</taxon>
        <taxon>Insecta</taxon>
        <taxon>Pterygota</taxon>
        <taxon>Neoptera</taxon>
        <taxon>Paraneoptera</taxon>
        <taxon>Hemiptera</taxon>
        <taxon>Heteroptera</taxon>
        <taxon>Panheteroptera</taxon>
        <taxon>Pentatomomorpha</taxon>
        <taxon>Pentatomoidea</taxon>
        <taxon>Pentatomidae</taxon>
        <taxon>Pentatominae</taxon>
        <taxon>Nezara</taxon>
    </lineage>
</organism>
<name>A0A9P0HB73_NEZVI</name>
<dbReference type="EMBL" id="OV725080">
    <property type="protein sequence ID" value="CAH1398765.1"/>
    <property type="molecule type" value="Genomic_DNA"/>
</dbReference>
<dbReference type="OrthoDB" id="10493956at2759"/>
<dbReference type="Proteomes" id="UP001152798">
    <property type="component" value="Chromosome 4"/>
</dbReference>
<sequence>MVWMTCQTKRYHGTARSRQDPQSAEPRQSQGSLVLSSKIMSSFDTIDLPGALRTSTERRRGYAGMARLTELRSCAVWAAPLRPPHPLQG</sequence>
<evidence type="ECO:0000313" key="3">
    <source>
        <dbReference type="Proteomes" id="UP001152798"/>
    </source>
</evidence>
<feature type="region of interest" description="Disordered" evidence="1">
    <location>
        <begin position="1"/>
        <end position="33"/>
    </location>
</feature>
<evidence type="ECO:0000256" key="1">
    <source>
        <dbReference type="SAM" id="MobiDB-lite"/>
    </source>
</evidence>
<accession>A0A9P0HB73</accession>